<keyword evidence="4 7" id="KW-0812">Transmembrane</keyword>
<gene>
    <name evidence="9" type="ORF">CHH61_15540</name>
</gene>
<evidence type="ECO:0000313" key="10">
    <source>
        <dbReference type="Proteomes" id="UP000216133"/>
    </source>
</evidence>
<evidence type="ECO:0000313" key="9">
    <source>
        <dbReference type="EMBL" id="PAF25064.1"/>
    </source>
</evidence>
<protein>
    <submittedName>
        <fullName evidence="9">Peptide ABC transporter permease</fullName>
    </submittedName>
</protein>
<evidence type="ECO:0000259" key="8">
    <source>
        <dbReference type="PROSITE" id="PS50928"/>
    </source>
</evidence>
<evidence type="ECO:0000256" key="2">
    <source>
        <dbReference type="ARBA" id="ARBA00022448"/>
    </source>
</evidence>
<keyword evidence="2 7" id="KW-0813">Transport</keyword>
<dbReference type="Pfam" id="PF12911">
    <property type="entry name" value="OppC_N"/>
    <property type="match status" value="1"/>
</dbReference>
<feature type="transmembrane region" description="Helical" evidence="7">
    <location>
        <begin position="35"/>
        <end position="56"/>
    </location>
</feature>
<dbReference type="SUPFAM" id="SSF161098">
    <property type="entry name" value="MetI-like"/>
    <property type="match status" value="1"/>
</dbReference>
<feature type="domain" description="ABC transmembrane type-1" evidence="8">
    <location>
        <begin position="102"/>
        <end position="291"/>
    </location>
</feature>
<evidence type="ECO:0000256" key="4">
    <source>
        <dbReference type="ARBA" id="ARBA00022692"/>
    </source>
</evidence>
<dbReference type="Pfam" id="PF00528">
    <property type="entry name" value="BPD_transp_1"/>
    <property type="match status" value="1"/>
</dbReference>
<sequence>MQTEQPVKHLRNHTTENRLANWTRRWARLLFKSKTGTIGLIITGLIFLLAIFAPVLSPYQPNVQNYAAMNVPPVWLEGGMKEHILGTDNLGRDMLSRIIYGTQVSLLVGVCSVVVAGAIGMFFGLIAGYYGGFIDNVLMRIVDAFLAIPNVLFILVILGVLSPGLLTLIFVIGLTNWVIYARLVRGDVLSIKEREFIKAARTIGTKNPVIICKHVLPNVMPSFIVISTLSVATTIVLEASLSYLGLGVQPPTVSWGGMLSAGRDYLATSWWIATFPGLAIMITVLGIIFLGDWLRDVLDPRSQTLRP</sequence>
<dbReference type="Gene3D" id="1.10.3720.10">
    <property type="entry name" value="MetI-like"/>
    <property type="match status" value="1"/>
</dbReference>
<dbReference type="PANTHER" id="PTHR43386">
    <property type="entry name" value="OLIGOPEPTIDE TRANSPORT SYSTEM PERMEASE PROTEIN APPC"/>
    <property type="match status" value="1"/>
</dbReference>
<dbReference type="InterPro" id="IPR050366">
    <property type="entry name" value="BP-dependent_transpt_permease"/>
</dbReference>
<evidence type="ECO:0000256" key="1">
    <source>
        <dbReference type="ARBA" id="ARBA00004651"/>
    </source>
</evidence>
<keyword evidence="6 7" id="KW-0472">Membrane</keyword>
<evidence type="ECO:0000256" key="3">
    <source>
        <dbReference type="ARBA" id="ARBA00022475"/>
    </source>
</evidence>
<dbReference type="PANTHER" id="PTHR43386:SF1">
    <property type="entry name" value="D,D-DIPEPTIDE TRANSPORT SYSTEM PERMEASE PROTEIN DDPC-RELATED"/>
    <property type="match status" value="1"/>
</dbReference>
<evidence type="ECO:0000256" key="6">
    <source>
        <dbReference type="ARBA" id="ARBA00023136"/>
    </source>
</evidence>
<dbReference type="GO" id="GO:0055085">
    <property type="term" value="P:transmembrane transport"/>
    <property type="evidence" value="ECO:0007669"/>
    <property type="project" value="InterPro"/>
</dbReference>
<feature type="transmembrane region" description="Helical" evidence="7">
    <location>
        <begin position="104"/>
        <end position="130"/>
    </location>
</feature>
<keyword evidence="3" id="KW-1003">Cell membrane</keyword>
<dbReference type="InterPro" id="IPR000515">
    <property type="entry name" value="MetI-like"/>
</dbReference>
<comment type="caution">
    <text evidence="9">The sequence shown here is derived from an EMBL/GenBank/DDBJ whole genome shotgun (WGS) entry which is preliminary data.</text>
</comment>
<feature type="transmembrane region" description="Helical" evidence="7">
    <location>
        <begin position="223"/>
        <end position="248"/>
    </location>
</feature>
<dbReference type="InterPro" id="IPR035906">
    <property type="entry name" value="MetI-like_sf"/>
</dbReference>
<evidence type="ECO:0000256" key="7">
    <source>
        <dbReference type="RuleBase" id="RU363032"/>
    </source>
</evidence>
<dbReference type="InterPro" id="IPR025966">
    <property type="entry name" value="OppC_N"/>
</dbReference>
<name>A0A268RXS1_SHOCL</name>
<comment type="similarity">
    <text evidence="7">Belongs to the binding-protein-dependent transport system permease family.</text>
</comment>
<dbReference type="GO" id="GO:0005886">
    <property type="term" value="C:plasma membrane"/>
    <property type="evidence" value="ECO:0007669"/>
    <property type="project" value="UniProtKB-SubCell"/>
</dbReference>
<feature type="transmembrane region" description="Helical" evidence="7">
    <location>
        <begin position="268"/>
        <end position="291"/>
    </location>
</feature>
<proteinExistence type="inferred from homology"/>
<dbReference type="CDD" id="cd06261">
    <property type="entry name" value="TM_PBP2"/>
    <property type="match status" value="1"/>
</dbReference>
<dbReference type="PROSITE" id="PS50928">
    <property type="entry name" value="ABC_TM1"/>
    <property type="match status" value="1"/>
</dbReference>
<evidence type="ECO:0000256" key="5">
    <source>
        <dbReference type="ARBA" id="ARBA00022989"/>
    </source>
</evidence>
<comment type="subcellular location">
    <subcellularLocation>
        <location evidence="1 7">Cell membrane</location>
        <topology evidence="1 7">Multi-pass membrane protein</topology>
    </subcellularLocation>
</comment>
<organism evidence="9 10">
    <name type="scientific">Shouchella clausii</name>
    <name type="common">Alkalihalobacillus clausii</name>
    <dbReference type="NCBI Taxonomy" id="79880"/>
    <lineage>
        <taxon>Bacteria</taxon>
        <taxon>Bacillati</taxon>
        <taxon>Bacillota</taxon>
        <taxon>Bacilli</taxon>
        <taxon>Bacillales</taxon>
        <taxon>Bacillaceae</taxon>
        <taxon>Shouchella</taxon>
    </lineage>
</organism>
<dbReference type="AlphaFoldDB" id="A0A268RXS1"/>
<keyword evidence="5 7" id="KW-1133">Transmembrane helix</keyword>
<dbReference type="RefSeq" id="WP_095255827.1">
    <property type="nucleotide sequence ID" value="NZ_NPBS01000081.1"/>
</dbReference>
<reference evidence="9 10" key="1">
    <citation type="submission" date="2017-07" db="EMBL/GenBank/DDBJ databases">
        <title>Isolation and whole genome analysis of endospore-forming bacteria from heroin.</title>
        <authorList>
            <person name="Kalinowski J."/>
            <person name="Ahrens B."/>
            <person name="Al-Dilaimi A."/>
            <person name="Winkler A."/>
            <person name="Wibberg D."/>
            <person name="Schleenbecker U."/>
            <person name="Ruckert C."/>
            <person name="Wolfel R."/>
            <person name="Grass G."/>
        </authorList>
    </citation>
    <scope>NUCLEOTIDE SEQUENCE [LARGE SCALE GENOMIC DNA]</scope>
    <source>
        <strain evidence="9 10">7523-2</strain>
    </source>
</reference>
<accession>A0A268RXS1</accession>
<dbReference type="Proteomes" id="UP000216133">
    <property type="component" value="Unassembled WGS sequence"/>
</dbReference>
<dbReference type="EMBL" id="NPBS01000081">
    <property type="protein sequence ID" value="PAF25064.1"/>
    <property type="molecule type" value="Genomic_DNA"/>
</dbReference>